<proteinExistence type="predicted"/>
<dbReference type="Pfam" id="PF05229">
    <property type="entry name" value="SCPU"/>
    <property type="match status" value="1"/>
</dbReference>
<dbReference type="PANTHER" id="PTHR37089">
    <property type="entry name" value="PROTEIN U-RELATED"/>
    <property type="match status" value="1"/>
</dbReference>
<name>A0ABD6GFV4_AGRVI</name>
<dbReference type="RefSeq" id="WP_070165847.1">
    <property type="nucleotide sequence ID" value="NZ_CP118261.1"/>
</dbReference>
<dbReference type="Proteomes" id="UP000175993">
    <property type="component" value="Unassembled WGS sequence"/>
</dbReference>
<dbReference type="InterPro" id="IPR007893">
    <property type="entry name" value="Spore_coat_U/FanG"/>
</dbReference>
<feature type="signal peptide" evidence="1">
    <location>
        <begin position="1"/>
        <end position="23"/>
    </location>
</feature>
<evidence type="ECO:0000313" key="4">
    <source>
        <dbReference type="Proteomes" id="UP000175993"/>
    </source>
</evidence>
<dbReference type="PANTHER" id="PTHR37089:SF4">
    <property type="entry name" value="EXPORTED PROTEIN"/>
    <property type="match status" value="1"/>
</dbReference>
<dbReference type="InterPro" id="IPR053167">
    <property type="entry name" value="Spore_coat_component"/>
</dbReference>
<accession>A0ABD6GFV4</accession>
<sequence>MPRSSLFYVLSSLLIFAPQSVFAQTATSPFTVQMTITADCQITSAGNLSFGSAGLISSNRDATSTLTVQCTNGTAYNLGLNEGAGTGATVTSRLMTGPASATIGYALYRDTARSTVWGNTVGTNTVSASGTGSTQTYTVYGRVASQTTPAAGAYTDTVTVTVTY</sequence>
<feature type="chain" id="PRO_5044829378" evidence="1">
    <location>
        <begin position="24"/>
        <end position="164"/>
    </location>
</feature>
<evidence type="ECO:0000313" key="3">
    <source>
        <dbReference type="EMBL" id="MUP05576.1"/>
    </source>
</evidence>
<keyword evidence="1" id="KW-0732">Signal</keyword>
<protein>
    <submittedName>
        <fullName evidence="3">Fimbrial major subunit CsuA/B family protein</fullName>
    </submittedName>
</protein>
<dbReference type="EMBL" id="MBEV02000005">
    <property type="protein sequence ID" value="MUP05576.1"/>
    <property type="molecule type" value="Genomic_DNA"/>
</dbReference>
<reference evidence="3 4" key="1">
    <citation type="submission" date="2019-11" db="EMBL/GenBank/DDBJ databases">
        <title>Whole-genome sequencing of Allorhizobium vitis.</title>
        <authorList>
            <person name="Gan H.M."/>
            <person name="Savka M.A."/>
        </authorList>
    </citation>
    <scope>NUCLEOTIDE SEQUENCE [LARGE SCALE GENOMIC DNA]</scope>
    <source>
        <strain evidence="3 4">AB4</strain>
    </source>
</reference>
<gene>
    <name evidence="3" type="ORF">BBI04_012235</name>
</gene>
<dbReference type="SMART" id="SM00972">
    <property type="entry name" value="SCPU"/>
    <property type="match status" value="1"/>
</dbReference>
<comment type="caution">
    <text evidence="3">The sequence shown here is derived from an EMBL/GenBank/DDBJ whole genome shotgun (WGS) entry which is preliminary data.</text>
</comment>
<evidence type="ECO:0000256" key="1">
    <source>
        <dbReference type="SAM" id="SignalP"/>
    </source>
</evidence>
<dbReference type="AlphaFoldDB" id="A0ABD6GFV4"/>
<organism evidence="3 4">
    <name type="scientific">Agrobacterium vitis</name>
    <name type="common">Rhizobium vitis</name>
    <dbReference type="NCBI Taxonomy" id="373"/>
    <lineage>
        <taxon>Bacteria</taxon>
        <taxon>Pseudomonadati</taxon>
        <taxon>Pseudomonadota</taxon>
        <taxon>Alphaproteobacteria</taxon>
        <taxon>Hyphomicrobiales</taxon>
        <taxon>Rhizobiaceae</taxon>
        <taxon>Rhizobium/Agrobacterium group</taxon>
        <taxon>Agrobacterium</taxon>
    </lineage>
</organism>
<feature type="domain" description="Spore coat protein U/FanG" evidence="2">
    <location>
        <begin position="27"/>
        <end position="161"/>
    </location>
</feature>
<evidence type="ECO:0000259" key="2">
    <source>
        <dbReference type="Pfam" id="PF05229"/>
    </source>
</evidence>